<reference evidence="2" key="1">
    <citation type="journal article" date="2022" name="Mol. Ecol. Resour.">
        <title>The genomes of chicory, endive, great burdock and yacon provide insights into Asteraceae palaeo-polyploidization history and plant inulin production.</title>
        <authorList>
            <person name="Fan W."/>
            <person name="Wang S."/>
            <person name="Wang H."/>
            <person name="Wang A."/>
            <person name="Jiang F."/>
            <person name="Liu H."/>
            <person name="Zhao H."/>
            <person name="Xu D."/>
            <person name="Zhang Y."/>
        </authorList>
    </citation>
    <scope>NUCLEOTIDE SEQUENCE [LARGE SCALE GENOMIC DNA]</scope>
    <source>
        <strain evidence="2">cv. Yunnan</strain>
    </source>
</reference>
<organism evidence="1 2">
    <name type="scientific">Smallanthus sonchifolius</name>
    <dbReference type="NCBI Taxonomy" id="185202"/>
    <lineage>
        <taxon>Eukaryota</taxon>
        <taxon>Viridiplantae</taxon>
        <taxon>Streptophyta</taxon>
        <taxon>Embryophyta</taxon>
        <taxon>Tracheophyta</taxon>
        <taxon>Spermatophyta</taxon>
        <taxon>Magnoliopsida</taxon>
        <taxon>eudicotyledons</taxon>
        <taxon>Gunneridae</taxon>
        <taxon>Pentapetalae</taxon>
        <taxon>asterids</taxon>
        <taxon>campanulids</taxon>
        <taxon>Asterales</taxon>
        <taxon>Asteraceae</taxon>
        <taxon>Asteroideae</taxon>
        <taxon>Heliantheae alliance</taxon>
        <taxon>Millerieae</taxon>
        <taxon>Smallanthus</taxon>
    </lineage>
</organism>
<keyword evidence="2" id="KW-1185">Reference proteome</keyword>
<evidence type="ECO:0000313" key="2">
    <source>
        <dbReference type="Proteomes" id="UP001056120"/>
    </source>
</evidence>
<gene>
    <name evidence="1" type="ORF">L1987_30401</name>
</gene>
<sequence>MLSLLLRRILMRRKGGNSSQIIFMENLVAKDGYGIFGGLQHELVEIGCGLRWLALGFGLLVVSAWFGSRVGRKAMCSLQFGVRLDGSSME</sequence>
<evidence type="ECO:0000313" key="1">
    <source>
        <dbReference type="EMBL" id="KAI3802271.1"/>
    </source>
</evidence>
<reference evidence="1 2" key="2">
    <citation type="journal article" date="2022" name="Mol. Ecol. Resour.">
        <title>The genomes of chicory, endive, great burdock and yacon provide insights into Asteraceae paleo-polyploidization history and plant inulin production.</title>
        <authorList>
            <person name="Fan W."/>
            <person name="Wang S."/>
            <person name="Wang H."/>
            <person name="Wang A."/>
            <person name="Jiang F."/>
            <person name="Liu H."/>
            <person name="Zhao H."/>
            <person name="Xu D."/>
            <person name="Zhang Y."/>
        </authorList>
    </citation>
    <scope>NUCLEOTIDE SEQUENCE [LARGE SCALE GENOMIC DNA]</scope>
    <source>
        <strain evidence="2">cv. Yunnan</strain>
        <tissue evidence="1">Leaves</tissue>
    </source>
</reference>
<protein>
    <submittedName>
        <fullName evidence="1">Uncharacterized protein</fullName>
    </submittedName>
</protein>
<comment type="caution">
    <text evidence="1">The sequence shown here is derived from an EMBL/GenBank/DDBJ whole genome shotgun (WGS) entry which is preliminary data.</text>
</comment>
<dbReference type="Proteomes" id="UP001056120">
    <property type="component" value="Linkage Group LG10"/>
</dbReference>
<dbReference type="EMBL" id="CM042027">
    <property type="protein sequence ID" value="KAI3802271.1"/>
    <property type="molecule type" value="Genomic_DNA"/>
</dbReference>
<name>A0ACB9I477_9ASTR</name>
<accession>A0ACB9I477</accession>
<proteinExistence type="predicted"/>